<reference evidence="2 3" key="1">
    <citation type="submission" date="2020-08" db="EMBL/GenBank/DDBJ databases">
        <title>The Agave Microbiome: Exploring the role of microbial communities in plant adaptations to desert environments.</title>
        <authorList>
            <person name="Partida-Martinez L.P."/>
        </authorList>
    </citation>
    <scope>NUCLEOTIDE SEQUENCE [LARGE SCALE GENOMIC DNA]</scope>
    <source>
        <strain evidence="2 3">RAS26</strain>
    </source>
</reference>
<dbReference type="RefSeq" id="WP_183296514.1">
    <property type="nucleotide sequence ID" value="NZ_JACHVX010000003.1"/>
</dbReference>
<dbReference type="InterPro" id="IPR010093">
    <property type="entry name" value="SinI_DNA-bd"/>
</dbReference>
<reference evidence="2 3" key="2">
    <citation type="submission" date="2020-08" db="EMBL/GenBank/DDBJ databases">
        <authorList>
            <person name="Partida-Martinez L."/>
            <person name="Huntemann M."/>
            <person name="Clum A."/>
            <person name="Wang J."/>
            <person name="Palaniappan K."/>
            <person name="Ritter S."/>
            <person name="Chen I.-M."/>
            <person name="Stamatis D."/>
            <person name="Reddy T."/>
            <person name="O'Malley R."/>
            <person name="Daum C."/>
            <person name="Shapiro N."/>
            <person name="Ivanova N."/>
            <person name="Kyrpides N."/>
            <person name="Woyke T."/>
        </authorList>
    </citation>
    <scope>NUCLEOTIDE SEQUENCE [LARGE SCALE GENOMIC DNA]</scope>
    <source>
        <strain evidence="2 3">RAS26</strain>
    </source>
</reference>
<evidence type="ECO:0000313" key="3">
    <source>
        <dbReference type="Proteomes" id="UP000518206"/>
    </source>
</evidence>
<dbReference type="InterPro" id="IPR041657">
    <property type="entry name" value="HTH_17"/>
</dbReference>
<gene>
    <name evidence="2" type="ORF">FHR80_002640</name>
</gene>
<dbReference type="EMBL" id="JACHVX010000003">
    <property type="protein sequence ID" value="MBB2923715.1"/>
    <property type="molecule type" value="Genomic_DNA"/>
</dbReference>
<accession>A0A7W4UGD8</accession>
<dbReference type="InterPro" id="IPR009061">
    <property type="entry name" value="DNA-bd_dom_put_sf"/>
</dbReference>
<evidence type="ECO:0000313" key="2">
    <source>
        <dbReference type="EMBL" id="MBB2923715.1"/>
    </source>
</evidence>
<proteinExistence type="predicted"/>
<dbReference type="GO" id="GO:0003677">
    <property type="term" value="F:DNA binding"/>
    <property type="evidence" value="ECO:0007669"/>
    <property type="project" value="InterPro"/>
</dbReference>
<sequence>MSAPTLDVAAPGRGDGLLTTGEAARMLGVSRQHVVDLTVRGDLPFESVGTHRRVRLSDVERLRYGTTRMAADQRRSLRLAHAVAGKLVQDPEGVLAVARTNLGQMQSRHTRGRTALWLRQWQDLLAGPVDELLEALTSPSPRARELRQNSPFAGVLSEDERAAVLQSAR</sequence>
<dbReference type="AlphaFoldDB" id="A0A7W4UGD8"/>
<dbReference type="NCBIfam" id="TIGR01764">
    <property type="entry name" value="excise"/>
    <property type="match status" value="1"/>
</dbReference>
<evidence type="ECO:0000259" key="1">
    <source>
        <dbReference type="Pfam" id="PF12728"/>
    </source>
</evidence>
<dbReference type="SUPFAM" id="SSF46955">
    <property type="entry name" value="Putative DNA-binding domain"/>
    <property type="match status" value="1"/>
</dbReference>
<protein>
    <submittedName>
        <fullName evidence="2">Excisionase family DNA binding protein</fullName>
    </submittedName>
</protein>
<feature type="domain" description="Helix-turn-helix" evidence="1">
    <location>
        <begin position="17"/>
        <end position="61"/>
    </location>
</feature>
<dbReference type="Pfam" id="PF12728">
    <property type="entry name" value="HTH_17"/>
    <property type="match status" value="1"/>
</dbReference>
<dbReference type="Proteomes" id="UP000518206">
    <property type="component" value="Unassembled WGS sequence"/>
</dbReference>
<organism evidence="2 3">
    <name type="scientific">Cellulomonas cellasea</name>
    <dbReference type="NCBI Taxonomy" id="43670"/>
    <lineage>
        <taxon>Bacteria</taxon>
        <taxon>Bacillati</taxon>
        <taxon>Actinomycetota</taxon>
        <taxon>Actinomycetes</taxon>
        <taxon>Micrococcales</taxon>
        <taxon>Cellulomonadaceae</taxon>
        <taxon>Cellulomonas</taxon>
    </lineage>
</organism>
<comment type="caution">
    <text evidence="2">The sequence shown here is derived from an EMBL/GenBank/DDBJ whole genome shotgun (WGS) entry which is preliminary data.</text>
</comment>
<name>A0A7W4UGD8_9CELL</name>